<evidence type="ECO:0000256" key="9">
    <source>
        <dbReference type="ARBA" id="ARBA00023136"/>
    </source>
</evidence>
<evidence type="ECO:0000256" key="6">
    <source>
        <dbReference type="ARBA" id="ARBA00022723"/>
    </source>
</evidence>
<dbReference type="GO" id="GO:0009055">
    <property type="term" value="F:electron transfer activity"/>
    <property type="evidence" value="ECO:0007669"/>
    <property type="project" value="InterPro"/>
</dbReference>
<keyword evidence="6 11" id="KW-0479">Metal-binding</keyword>
<dbReference type="SUPFAM" id="SSF81343">
    <property type="entry name" value="Fumarate reductase respiratory complex transmembrane subunits"/>
    <property type="match status" value="1"/>
</dbReference>
<evidence type="ECO:0000256" key="7">
    <source>
        <dbReference type="ARBA" id="ARBA00022989"/>
    </source>
</evidence>
<organism evidence="13 14">
    <name type="scientific">Dethiosulfatarculus sandiegensis</name>
    <dbReference type="NCBI Taxonomy" id="1429043"/>
    <lineage>
        <taxon>Bacteria</taxon>
        <taxon>Pseudomonadati</taxon>
        <taxon>Thermodesulfobacteriota</taxon>
        <taxon>Desulfarculia</taxon>
        <taxon>Desulfarculales</taxon>
        <taxon>Desulfarculaceae</taxon>
        <taxon>Dethiosulfatarculus</taxon>
    </lineage>
</organism>
<evidence type="ECO:0000256" key="4">
    <source>
        <dbReference type="ARBA" id="ARBA00022617"/>
    </source>
</evidence>
<feature type="binding site" description="axial binding residue" evidence="11">
    <location>
        <position position="76"/>
    </location>
    <ligand>
        <name>heme</name>
        <dbReference type="ChEBI" id="CHEBI:30413"/>
        <note>ligand shared with second transmembrane subunit</note>
    </ligand>
    <ligandPart>
        <name>Fe</name>
        <dbReference type="ChEBI" id="CHEBI:18248"/>
    </ligandPart>
</feature>
<dbReference type="PANTHER" id="PTHR41910:SF1">
    <property type="entry name" value="SUCCINATE DEHYDROGENASE HYDROPHOBIC MEMBRANE ANCHOR SUBUNIT"/>
    <property type="match status" value="1"/>
</dbReference>
<evidence type="ECO:0000313" key="14">
    <source>
        <dbReference type="Proteomes" id="UP000032233"/>
    </source>
</evidence>
<dbReference type="InterPro" id="IPR034804">
    <property type="entry name" value="SQR/QFR_C/D"/>
</dbReference>
<protein>
    <recommendedName>
        <fullName evidence="3">Succinate dehydrogenase cytochrome b556 subunit</fullName>
    </recommendedName>
</protein>
<dbReference type="Proteomes" id="UP000032233">
    <property type="component" value="Unassembled WGS sequence"/>
</dbReference>
<proteinExistence type="inferred from homology"/>
<dbReference type="Gene3D" id="1.20.1300.10">
    <property type="entry name" value="Fumarate reductase/succinate dehydrogenase, transmembrane subunit"/>
    <property type="match status" value="1"/>
</dbReference>
<keyword evidence="5 12" id="KW-0812">Transmembrane</keyword>
<feature type="transmembrane region" description="Helical" evidence="12">
    <location>
        <begin position="20"/>
        <end position="40"/>
    </location>
</feature>
<dbReference type="OrthoDB" id="276905at2"/>
<reference evidence="13 14" key="1">
    <citation type="submission" date="2013-11" db="EMBL/GenBank/DDBJ databases">
        <title>Metagenomic analysis of a methanogenic consortium involved in long chain n-alkane degradation.</title>
        <authorList>
            <person name="Davidova I.A."/>
            <person name="Callaghan A.V."/>
            <person name="Wawrik B."/>
            <person name="Pruitt S."/>
            <person name="Marks C."/>
            <person name="Duncan K.E."/>
            <person name="Suflita J.M."/>
        </authorList>
    </citation>
    <scope>NUCLEOTIDE SEQUENCE [LARGE SCALE GENOMIC DNA]</scope>
    <source>
        <strain evidence="13 14">SPR</strain>
    </source>
</reference>
<evidence type="ECO:0000313" key="13">
    <source>
        <dbReference type="EMBL" id="KIX11322.1"/>
    </source>
</evidence>
<feature type="transmembrane region" description="Helical" evidence="12">
    <location>
        <begin position="99"/>
        <end position="120"/>
    </location>
</feature>
<evidence type="ECO:0000256" key="1">
    <source>
        <dbReference type="ARBA" id="ARBA00004370"/>
    </source>
</evidence>
<evidence type="ECO:0000256" key="10">
    <source>
        <dbReference type="ARBA" id="ARBA00025912"/>
    </source>
</evidence>
<dbReference type="GO" id="GO:0006099">
    <property type="term" value="P:tricarboxylic acid cycle"/>
    <property type="evidence" value="ECO:0007669"/>
    <property type="project" value="InterPro"/>
</dbReference>
<keyword evidence="8 11" id="KW-0408">Iron</keyword>
<dbReference type="PIRSF" id="PIRSF000178">
    <property type="entry name" value="SDH_cyt_b560"/>
    <property type="match status" value="1"/>
</dbReference>
<dbReference type="Pfam" id="PF01127">
    <property type="entry name" value="Sdh_cyt"/>
    <property type="match status" value="1"/>
</dbReference>
<keyword evidence="4 11" id="KW-0349">Heme</keyword>
<name>A0A0D2G8S6_9BACT</name>
<comment type="caution">
    <text evidence="13">The sequence shown here is derived from an EMBL/GenBank/DDBJ whole genome shotgun (WGS) entry which is preliminary data.</text>
</comment>
<gene>
    <name evidence="13" type="ORF">X474_23695</name>
</gene>
<dbReference type="PANTHER" id="PTHR41910">
    <property type="entry name" value="SUCCINATE DEHYDROGENASE 2 MEMBRANE SUBUNIT SDHC"/>
    <property type="match status" value="1"/>
</dbReference>
<evidence type="ECO:0000256" key="12">
    <source>
        <dbReference type="SAM" id="Phobius"/>
    </source>
</evidence>
<dbReference type="NCBIfam" id="TIGR02970">
    <property type="entry name" value="succ_dehyd_cytB"/>
    <property type="match status" value="1"/>
</dbReference>
<dbReference type="GO" id="GO:0016020">
    <property type="term" value="C:membrane"/>
    <property type="evidence" value="ECO:0007669"/>
    <property type="project" value="UniProtKB-SubCell"/>
</dbReference>
<keyword evidence="7 12" id="KW-1133">Transmembrane helix</keyword>
<evidence type="ECO:0000256" key="8">
    <source>
        <dbReference type="ARBA" id="ARBA00023004"/>
    </source>
</evidence>
<comment type="similarity">
    <text evidence="2">Belongs to the cytochrome b560 family.</text>
</comment>
<comment type="subcellular location">
    <subcellularLocation>
        <location evidence="1">Membrane</location>
    </subcellularLocation>
</comment>
<keyword evidence="14" id="KW-1185">Reference proteome</keyword>
<sequence>MKAYPPKVHYRLHPGYVAWILHRVTGLGLALYLFMHIWVIHNISRGKEAFNEVMAVVQSPIFHILEIGLLGCVVFHGLNGIRVVLLDYAGAADKGPHKTWVWATLAVSAAITVIGGIPMLQMAFH</sequence>
<evidence type="ECO:0000256" key="2">
    <source>
        <dbReference type="ARBA" id="ARBA00007244"/>
    </source>
</evidence>
<keyword evidence="9 12" id="KW-0472">Membrane</keyword>
<dbReference type="InterPro" id="IPR039023">
    <property type="entry name" value="SdhC_prok"/>
</dbReference>
<evidence type="ECO:0000256" key="11">
    <source>
        <dbReference type="PIRSR" id="PIRSR000178-1"/>
    </source>
</evidence>
<accession>A0A0D2G8S6</accession>
<dbReference type="RefSeq" id="WP_044351873.1">
    <property type="nucleotide sequence ID" value="NZ_AZAC01000056.1"/>
</dbReference>
<dbReference type="CDD" id="cd03501">
    <property type="entry name" value="SQR_TypeA_SdhC_like"/>
    <property type="match status" value="1"/>
</dbReference>
<dbReference type="InterPro" id="IPR014314">
    <property type="entry name" value="Succ_DH_cytb556"/>
</dbReference>
<dbReference type="InParanoid" id="A0A0D2G8S6"/>
<feature type="transmembrane region" description="Helical" evidence="12">
    <location>
        <begin position="61"/>
        <end position="79"/>
    </location>
</feature>
<comment type="subunit">
    <text evidence="10">Part of an enzyme complex containing four subunits: a flavoprotein, an iron-sulfur protein, plus two membrane-anchoring proteins, SdhC and SdhD. The complex can form homotrimers.</text>
</comment>
<dbReference type="STRING" id="1429043.X474_23695"/>
<comment type="cofactor">
    <cofactor evidence="11">
        <name>heme</name>
        <dbReference type="ChEBI" id="CHEBI:30413"/>
    </cofactor>
    <text evidence="11">The heme is bound between the two transmembrane subunits.</text>
</comment>
<evidence type="ECO:0000256" key="3">
    <source>
        <dbReference type="ARBA" id="ARBA00020076"/>
    </source>
</evidence>
<evidence type="ECO:0000256" key="5">
    <source>
        <dbReference type="ARBA" id="ARBA00022692"/>
    </source>
</evidence>
<dbReference type="InterPro" id="IPR000701">
    <property type="entry name" value="SuccDH_FuR_B_TM-su"/>
</dbReference>
<dbReference type="AlphaFoldDB" id="A0A0D2G8S6"/>
<dbReference type="GO" id="GO:0046872">
    <property type="term" value="F:metal ion binding"/>
    <property type="evidence" value="ECO:0007669"/>
    <property type="project" value="UniProtKB-KW"/>
</dbReference>
<dbReference type="EMBL" id="AZAC01000056">
    <property type="protein sequence ID" value="KIX11322.1"/>
    <property type="molecule type" value="Genomic_DNA"/>
</dbReference>